<feature type="compositionally biased region" description="Gly residues" evidence="1">
    <location>
        <begin position="80"/>
        <end position="89"/>
    </location>
</feature>
<dbReference type="AlphaFoldDB" id="A0A816PXS7"/>
<sequence length="89" mass="9856">MGNVSSSSLPRLTTHIHTSSGAVFRFCYWDLVDHILLLRQSLCMIHKTDERKRSKYESSGGCEGYWGNRDGYSNSDDGGSSCGGDCGWD</sequence>
<comment type="caution">
    <text evidence="2">The sequence shown here is derived from an EMBL/GenBank/DDBJ whole genome shotgun (WGS) entry which is preliminary data.</text>
</comment>
<evidence type="ECO:0000313" key="2">
    <source>
        <dbReference type="EMBL" id="CAF2052897.1"/>
    </source>
</evidence>
<organism evidence="2 3">
    <name type="scientific">Rotaria magnacalcarata</name>
    <dbReference type="NCBI Taxonomy" id="392030"/>
    <lineage>
        <taxon>Eukaryota</taxon>
        <taxon>Metazoa</taxon>
        <taxon>Spiralia</taxon>
        <taxon>Gnathifera</taxon>
        <taxon>Rotifera</taxon>
        <taxon>Eurotatoria</taxon>
        <taxon>Bdelloidea</taxon>
        <taxon>Philodinida</taxon>
        <taxon>Philodinidae</taxon>
        <taxon>Rotaria</taxon>
    </lineage>
</organism>
<evidence type="ECO:0000313" key="3">
    <source>
        <dbReference type="Proteomes" id="UP000663824"/>
    </source>
</evidence>
<protein>
    <submittedName>
        <fullName evidence="2">Uncharacterized protein</fullName>
    </submittedName>
</protein>
<name>A0A816PXS7_9BILA</name>
<evidence type="ECO:0000256" key="1">
    <source>
        <dbReference type="SAM" id="MobiDB-lite"/>
    </source>
</evidence>
<gene>
    <name evidence="2" type="ORF">MBJ925_LOCUS13406</name>
</gene>
<feature type="compositionally biased region" description="Low complexity" evidence="1">
    <location>
        <begin position="67"/>
        <end position="79"/>
    </location>
</feature>
<accession>A0A816PXS7</accession>
<reference evidence="2" key="1">
    <citation type="submission" date="2021-02" db="EMBL/GenBank/DDBJ databases">
        <authorList>
            <person name="Nowell W R."/>
        </authorList>
    </citation>
    <scope>NUCLEOTIDE SEQUENCE</scope>
</reference>
<feature type="region of interest" description="Disordered" evidence="1">
    <location>
        <begin position="55"/>
        <end position="89"/>
    </location>
</feature>
<dbReference type="Proteomes" id="UP000663824">
    <property type="component" value="Unassembled WGS sequence"/>
</dbReference>
<dbReference type="EMBL" id="CAJNRE010006140">
    <property type="protein sequence ID" value="CAF2052897.1"/>
    <property type="molecule type" value="Genomic_DNA"/>
</dbReference>
<proteinExistence type="predicted"/>